<dbReference type="InterPro" id="IPR045079">
    <property type="entry name" value="Oxoprolinase-like"/>
</dbReference>
<dbReference type="EMBL" id="JACIDU010000005">
    <property type="protein sequence ID" value="MBB4102958.1"/>
    <property type="molecule type" value="Genomic_DNA"/>
</dbReference>
<dbReference type="PANTHER" id="PTHR11365:SF23">
    <property type="entry name" value="HYPOTHETICAL 5-OXOPROLINASE (EUROFUNG)-RELATED"/>
    <property type="match status" value="1"/>
</dbReference>
<keyword evidence="5" id="KW-1185">Reference proteome</keyword>
<name>A0A7W6K0L3_9HYPH</name>
<dbReference type="InterPro" id="IPR043129">
    <property type="entry name" value="ATPase_NBD"/>
</dbReference>
<dbReference type="GO" id="GO:0047423">
    <property type="term" value="F:N-methylhydantoinase (ATP-hydrolyzing) activity"/>
    <property type="evidence" value="ECO:0007669"/>
    <property type="project" value="UniProtKB-EC"/>
</dbReference>
<organism evidence="4 5">
    <name type="scientific">Allorhizobium borbori</name>
    <dbReference type="NCBI Taxonomy" id="485907"/>
    <lineage>
        <taxon>Bacteria</taxon>
        <taxon>Pseudomonadati</taxon>
        <taxon>Pseudomonadota</taxon>
        <taxon>Alphaproteobacteria</taxon>
        <taxon>Hyphomicrobiales</taxon>
        <taxon>Rhizobiaceae</taxon>
        <taxon>Rhizobium/Agrobacterium group</taxon>
        <taxon>Allorhizobium</taxon>
    </lineage>
</organism>
<evidence type="ECO:0000313" key="4">
    <source>
        <dbReference type="EMBL" id="MBB4102958.1"/>
    </source>
</evidence>
<dbReference type="GO" id="GO:0005829">
    <property type="term" value="C:cytosol"/>
    <property type="evidence" value="ECO:0007669"/>
    <property type="project" value="TreeGrafter"/>
</dbReference>
<evidence type="ECO:0000259" key="2">
    <source>
        <dbReference type="Pfam" id="PF05378"/>
    </source>
</evidence>
<dbReference type="RefSeq" id="WP_183791057.1">
    <property type="nucleotide sequence ID" value="NZ_JACIDU010000005.1"/>
</dbReference>
<sequence length="687" mass="74497">MSWIIGVDVGGTFTDFFAYNEKVGTSRFWKRPSTPFNPAEAIIEGLFELSKAHDVPLTEVTRLCHGSTVATNALIQRTGADVSLVTTKGFRDVLEIARQTRPIVNDMQQDQPDPLVPRERRLEVAERVLSDGTVRSPVDQNDLQTVIKAIKASGTPAVAVCFLFSYLRPDHEEEVGRAIREALPGVSVSLSSEVQPEFREFERFTTTVVNAYLQPKLEHYISTLLDNVTQVLPNALVGINQSSGGLMSLDTARSFPVRMALSGPAAGIVGAVEISKESNRPNVITIDIGGTSADVALIRDHAVELSHGRDVDGFPIRLPMIDITTVGAGGGSIAWFDVDGFFKVGPQSAGAVPGPACYKRGGTLPTVSDANLVLGRLSDALLNGTMTLDRTLAEQAIRTVAEPMGKTIEETALGILEIMTVNMVRAIRTLSVERGHDPRDFTLMPFGGAGALHARDVAVALGMKEVLVPFAPGIVCAQGLTDAPLQENYMVTSLFDCSAETAGRLATEIEALTKQALEWFERENTLAERRLVIYSADVRFRGQNFELGIEVARRVGNAPVEIASVDVILERFYEAHERSYGFANRQAPVEIVNCRAIASASLGVPRPPRDEASGTRRPKAPAHRDVFYEKAKPVRTPVFNRADLHAGDVIDGPAIIDQFDATTVIYPGDIARVDAHRNILIEIGSAQ</sequence>
<feature type="domain" description="Hydantoinase A/oxoprolinase" evidence="1">
    <location>
        <begin position="203"/>
        <end position="486"/>
    </location>
</feature>
<reference evidence="4 5" key="1">
    <citation type="submission" date="2020-08" db="EMBL/GenBank/DDBJ databases">
        <title>Genomic Encyclopedia of Type Strains, Phase IV (KMG-IV): sequencing the most valuable type-strain genomes for metagenomic binning, comparative biology and taxonomic classification.</title>
        <authorList>
            <person name="Goeker M."/>
        </authorList>
    </citation>
    <scope>NUCLEOTIDE SEQUENCE [LARGE SCALE GENOMIC DNA]</scope>
    <source>
        <strain evidence="4 5">DSM 26385</strain>
    </source>
</reference>
<dbReference type="InterPro" id="IPR008040">
    <property type="entry name" value="Hydant_A_N"/>
</dbReference>
<dbReference type="SUPFAM" id="SSF53067">
    <property type="entry name" value="Actin-like ATPase domain"/>
    <property type="match status" value="1"/>
</dbReference>
<dbReference type="InterPro" id="IPR049517">
    <property type="entry name" value="ACX-like_C"/>
</dbReference>
<dbReference type="PANTHER" id="PTHR11365">
    <property type="entry name" value="5-OXOPROLINASE RELATED"/>
    <property type="match status" value="1"/>
</dbReference>
<evidence type="ECO:0000313" key="5">
    <source>
        <dbReference type="Proteomes" id="UP000584824"/>
    </source>
</evidence>
<dbReference type="Pfam" id="PF19278">
    <property type="entry name" value="Hydant_A_C"/>
    <property type="match status" value="1"/>
</dbReference>
<feature type="domain" description="Acetophenone carboxylase-like C-terminal" evidence="3">
    <location>
        <begin position="500"/>
        <end position="677"/>
    </location>
</feature>
<dbReference type="Proteomes" id="UP000584824">
    <property type="component" value="Unassembled WGS sequence"/>
</dbReference>
<gene>
    <name evidence="4" type="ORF">GGQ66_001513</name>
</gene>
<dbReference type="InterPro" id="IPR002821">
    <property type="entry name" value="Hydantoinase_A"/>
</dbReference>
<accession>A0A7W6K0L3</accession>
<dbReference type="AlphaFoldDB" id="A0A7W6K0L3"/>
<dbReference type="EC" id="3.5.2.14" evidence="4"/>
<proteinExistence type="predicted"/>
<protein>
    <submittedName>
        <fullName evidence="4">N-methylhydantoinase A</fullName>
        <ecNumber evidence="4">3.5.2.14</ecNumber>
    </submittedName>
</protein>
<dbReference type="Pfam" id="PF01968">
    <property type="entry name" value="Hydantoinase_A"/>
    <property type="match status" value="1"/>
</dbReference>
<evidence type="ECO:0000259" key="1">
    <source>
        <dbReference type="Pfam" id="PF01968"/>
    </source>
</evidence>
<keyword evidence="4" id="KW-0378">Hydrolase</keyword>
<evidence type="ECO:0000259" key="3">
    <source>
        <dbReference type="Pfam" id="PF19278"/>
    </source>
</evidence>
<dbReference type="Pfam" id="PF05378">
    <property type="entry name" value="Hydant_A_N"/>
    <property type="match status" value="1"/>
</dbReference>
<comment type="caution">
    <text evidence="4">The sequence shown here is derived from an EMBL/GenBank/DDBJ whole genome shotgun (WGS) entry which is preliminary data.</text>
</comment>
<dbReference type="GO" id="GO:0017168">
    <property type="term" value="F:5-oxoprolinase (ATP-hydrolyzing) activity"/>
    <property type="evidence" value="ECO:0007669"/>
    <property type="project" value="TreeGrafter"/>
</dbReference>
<dbReference type="GO" id="GO:0006749">
    <property type="term" value="P:glutathione metabolic process"/>
    <property type="evidence" value="ECO:0007669"/>
    <property type="project" value="TreeGrafter"/>
</dbReference>
<feature type="domain" description="Hydantoinase/oxoprolinase N-terminal" evidence="2">
    <location>
        <begin position="5"/>
        <end position="182"/>
    </location>
</feature>